<name>A0A518G7N2_9BACT</name>
<proteinExistence type="predicted"/>
<dbReference type="RefSeq" id="WP_145078376.1">
    <property type="nucleotide sequence ID" value="NZ_CP036298.1"/>
</dbReference>
<dbReference type="OrthoDB" id="281676at2"/>
<dbReference type="Proteomes" id="UP000318017">
    <property type="component" value="Chromosome"/>
</dbReference>
<evidence type="ECO:0000313" key="1">
    <source>
        <dbReference type="EMBL" id="QDV24582.1"/>
    </source>
</evidence>
<accession>A0A518G7N2</accession>
<gene>
    <name evidence="1" type="ORF">Q31a_29020</name>
</gene>
<organism evidence="1 2">
    <name type="scientific">Aureliella helgolandensis</name>
    <dbReference type="NCBI Taxonomy" id="2527968"/>
    <lineage>
        <taxon>Bacteria</taxon>
        <taxon>Pseudomonadati</taxon>
        <taxon>Planctomycetota</taxon>
        <taxon>Planctomycetia</taxon>
        <taxon>Pirellulales</taxon>
        <taxon>Pirellulaceae</taxon>
        <taxon>Aureliella</taxon>
    </lineage>
</organism>
<keyword evidence="2" id="KW-1185">Reference proteome</keyword>
<evidence type="ECO:0000313" key="2">
    <source>
        <dbReference type="Proteomes" id="UP000318017"/>
    </source>
</evidence>
<dbReference type="AlphaFoldDB" id="A0A518G7N2"/>
<protein>
    <submittedName>
        <fullName evidence="1">Uncharacterized protein</fullName>
    </submittedName>
</protein>
<reference evidence="1 2" key="1">
    <citation type="submission" date="2019-02" db="EMBL/GenBank/DDBJ databases">
        <title>Deep-cultivation of Planctomycetes and their phenomic and genomic characterization uncovers novel biology.</title>
        <authorList>
            <person name="Wiegand S."/>
            <person name="Jogler M."/>
            <person name="Boedeker C."/>
            <person name="Pinto D."/>
            <person name="Vollmers J."/>
            <person name="Rivas-Marin E."/>
            <person name="Kohn T."/>
            <person name="Peeters S.H."/>
            <person name="Heuer A."/>
            <person name="Rast P."/>
            <person name="Oberbeckmann S."/>
            <person name="Bunk B."/>
            <person name="Jeske O."/>
            <person name="Meyerdierks A."/>
            <person name="Storesund J.E."/>
            <person name="Kallscheuer N."/>
            <person name="Luecker S."/>
            <person name="Lage O.M."/>
            <person name="Pohl T."/>
            <person name="Merkel B.J."/>
            <person name="Hornburger P."/>
            <person name="Mueller R.-W."/>
            <person name="Bruemmer F."/>
            <person name="Labrenz M."/>
            <person name="Spormann A.M."/>
            <person name="Op den Camp H."/>
            <person name="Overmann J."/>
            <person name="Amann R."/>
            <person name="Jetten M.S.M."/>
            <person name="Mascher T."/>
            <person name="Medema M.H."/>
            <person name="Devos D.P."/>
            <person name="Kaster A.-K."/>
            <person name="Ovreas L."/>
            <person name="Rohde M."/>
            <person name="Galperin M.Y."/>
            <person name="Jogler C."/>
        </authorList>
    </citation>
    <scope>NUCLEOTIDE SEQUENCE [LARGE SCALE GENOMIC DNA]</scope>
    <source>
        <strain evidence="1 2">Q31a</strain>
    </source>
</reference>
<sequence>MNKEINVLAMVKGEERYVFLYDDKNRIETLRMLGRYAADPALSFSWYDAAVMSKKIREMGAEDDRLNEQIREKYNTRFSYRHEEDMI</sequence>
<dbReference type="EMBL" id="CP036298">
    <property type="protein sequence ID" value="QDV24582.1"/>
    <property type="molecule type" value="Genomic_DNA"/>
</dbReference>
<dbReference type="KEGG" id="ahel:Q31a_29020"/>